<feature type="compositionally biased region" description="Basic and acidic residues" evidence="1">
    <location>
        <begin position="1181"/>
        <end position="1200"/>
    </location>
</feature>
<feature type="compositionally biased region" description="Basic and acidic residues" evidence="1">
    <location>
        <begin position="873"/>
        <end position="883"/>
    </location>
</feature>
<feature type="compositionally biased region" description="Low complexity" evidence="1">
    <location>
        <begin position="670"/>
        <end position="683"/>
    </location>
</feature>
<reference evidence="2 3" key="1">
    <citation type="submission" date="2023-12" db="EMBL/GenBank/DDBJ databases">
        <title>A high-quality genome assembly for Dillenia turbinata (Dilleniales).</title>
        <authorList>
            <person name="Chanderbali A."/>
        </authorList>
    </citation>
    <scope>NUCLEOTIDE SEQUENCE [LARGE SCALE GENOMIC DNA]</scope>
    <source>
        <strain evidence="2">LSX21</strain>
        <tissue evidence="2">Leaf</tissue>
    </source>
</reference>
<feature type="region of interest" description="Disordered" evidence="1">
    <location>
        <begin position="575"/>
        <end position="597"/>
    </location>
</feature>
<dbReference type="EMBL" id="JBAMMX010000007">
    <property type="protein sequence ID" value="KAK6935753.1"/>
    <property type="molecule type" value="Genomic_DNA"/>
</dbReference>
<feature type="region of interest" description="Disordered" evidence="1">
    <location>
        <begin position="992"/>
        <end position="1105"/>
    </location>
</feature>
<dbReference type="PANTHER" id="PTHR33870">
    <property type="entry name" value="CARDIOMYOPATHY-ASSOCIATED PROTEIN"/>
    <property type="match status" value="1"/>
</dbReference>
<feature type="region of interest" description="Disordered" evidence="1">
    <location>
        <begin position="794"/>
        <end position="817"/>
    </location>
</feature>
<dbReference type="AlphaFoldDB" id="A0AAN8VIL4"/>
<evidence type="ECO:0000313" key="3">
    <source>
        <dbReference type="Proteomes" id="UP001370490"/>
    </source>
</evidence>
<feature type="compositionally biased region" description="Basic and acidic residues" evidence="1">
    <location>
        <begin position="443"/>
        <end position="464"/>
    </location>
</feature>
<evidence type="ECO:0000313" key="2">
    <source>
        <dbReference type="EMBL" id="KAK6935753.1"/>
    </source>
</evidence>
<feature type="compositionally biased region" description="Polar residues" evidence="1">
    <location>
        <begin position="956"/>
        <end position="976"/>
    </location>
</feature>
<feature type="region of interest" description="Disordered" evidence="1">
    <location>
        <begin position="366"/>
        <end position="391"/>
    </location>
</feature>
<comment type="caution">
    <text evidence="2">The sequence shown here is derived from an EMBL/GenBank/DDBJ whole genome shotgun (WGS) entry which is preliminary data.</text>
</comment>
<feature type="region of interest" description="Disordered" evidence="1">
    <location>
        <begin position="40"/>
        <end position="76"/>
    </location>
</feature>
<feature type="compositionally biased region" description="Polar residues" evidence="1">
    <location>
        <begin position="1079"/>
        <end position="1092"/>
    </location>
</feature>
<dbReference type="PANTHER" id="PTHR33870:SF4">
    <property type="entry name" value="CARDIOMYOPATHY-ASSOCIATED PROTEIN"/>
    <property type="match status" value="1"/>
</dbReference>
<feature type="compositionally biased region" description="Polar residues" evidence="1">
    <location>
        <begin position="1038"/>
        <end position="1053"/>
    </location>
</feature>
<proteinExistence type="predicted"/>
<feature type="compositionally biased region" description="Polar residues" evidence="1">
    <location>
        <begin position="1160"/>
        <end position="1178"/>
    </location>
</feature>
<feature type="region of interest" description="Disordered" evidence="1">
    <location>
        <begin position="861"/>
        <end position="979"/>
    </location>
</feature>
<feature type="region of interest" description="Disordered" evidence="1">
    <location>
        <begin position="160"/>
        <end position="196"/>
    </location>
</feature>
<feature type="region of interest" description="Disordered" evidence="1">
    <location>
        <begin position="652"/>
        <end position="727"/>
    </location>
</feature>
<accession>A0AAN8VIL4</accession>
<protein>
    <submittedName>
        <fullName evidence="2">Uncharacterized protein</fullName>
    </submittedName>
</protein>
<feature type="compositionally biased region" description="Basic and acidic residues" evidence="1">
    <location>
        <begin position="1058"/>
        <end position="1077"/>
    </location>
</feature>
<feature type="compositionally biased region" description="Basic and acidic residues" evidence="1">
    <location>
        <begin position="717"/>
        <end position="726"/>
    </location>
</feature>
<keyword evidence="3" id="KW-1185">Reference proteome</keyword>
<feature type="compositionally biased region" description="Basic and acidic residues" evidence="1">
    <location>
        <begin position="380"/>
        <end position="391"/>
    </location>
</feature>
<evidence type="ECO:0000256" key="1">
    <source>
        <dbReference type="SAM" id="MobiDB-lite"/>
    </source>
</evidence>
<organism evidence="2 3">
    <name type="scientific">Dillenia turbinata</name>
    <dbReference type="NCBI Taxonomy" id="194707"/>
    <lineage>
        <taxon>Eukaryota</taxon>
        <taxon>Viridiplantae</taxon>
        <taxon>Streptophyta</taxon>
        <taxon>Embryophyta</taxon>
        <taxon>Tracheophyta</taxon>
        <taxon>Spermatophyta</taxon>
        <taxon>Magnoliopsida</taxon>
        <taxon>eudicotyledons</taxon>
        <taxon>Gunneridae</taxon>
        <taxon>Pentapetalae</taxon>
        <taxon>Dilleniales</taxon>
        <taxon>Dilleniaceae</taxon>
        <taxon>Dillenia</taxon>
    </lineage>
</organism>
<name>A0AAN8VIL4_9MAGN</name>
<sequence length="1249" mass="137611">MPVGVASRGDDTVCVVALAVLQSAETSHGMILLSVDNSKVRRDKREDEDTGISQKKSECVEGDGVVGRQRRSLRHAQSRRRIFPEHRAENGGRSTKETVVTTSNDDLASNVGDAEKVEIHDIPNPTREMFFAETSNDELYSNVGDTEKFKIHDMPSTVADTELSSSVLGAQDDDKGDEKSESSAEEDDDAPDERNSAVRWTEDDQKNLMDLGTSEIERNRRLESLMAKRKARKFSRMHAEKNRTDFDRNNPSDQIAPILILKNNPFLLGDKSDLPEGLQTPGSAPSVLLPMRNPFDLPYEPYEEKPNLMGDSFQQEFVAAHHKDLHFCRHESFSLGPSFMGDYRQERRPSKFCPFYVTEQRPFEGPEMSRFTRPSSNMVDEEKNSGEDAFGEHSCRNGHSCTHFEHGGQSYEHMVNLANVNHESSRKTDWEFPGAENEDTSDGDSRMSDRMELYMRPDDKDDIKGSSSSSSSEENEKLYTATKPFMSGNFEPKPGNFPGMFSNSAQSSLSSRLSKALSVELGNNGPPYKPLLDSSPSAFDRRRAEDPFFFTDNGTTHTPSFSIASDLQVEVSEIGSPPLTVDGANSPTERESFMPEEDMDRVITSYPGSEVSFGASSHLGEVEENESRLGAVHEISEQDIIEVGFVEVTDSFSDPLLPPRVTNEHIEQVSSDSTSLSSLQTELTHSDHDTLTEGQAAEHGTGKHRSCDSSDAPPPEASKEPFEPVDKVVINDNINSLVVHADYDEGSSKLLTEMETENRANQDAAHIPPEVTCETTTTEPLEPVQRNYSKLVDDFGKESDDQGLGNELLSRESGKPENLEYMENETIKRFNIETRHSVADNSINDPVASAVHGELVSEEVPVGLSSSSASKSVRNEKVADDHISSNICQEAHVNVPTSDLSGTVEKGSEEKNPDELLSEIDPVLSSVHQGSAVEEVPVGLSSSSSSKFEVREKVSGDQSSSDFSQEAHENVSTADISGSDEKIYGIQNLNLTQHGHNSPEQGHISLSSIPIPPSETSGFLAVDHSCNSGDYEKPEEASNLQKYSSKSDASHSLNALVDMKDHEMTVEDGESKTREDATSESTINVEVTSESQGEGAEEAQITSNDYETQAFIGELKEADLRRATIENGADVELSRTAEATGSRSVEDMEGDSVKLAENEAWNSSPEVGGNDDSSTSNNETEDSRKQDDPNHISDQNKDSLETSYVVKNVGEENGKNDTLVNHNNIEEESEPVWSEVEISNLYWQGPFRR</sequence>
<feature type="region of interest" description="Disordered" evidence="1">
    <location>
        <begin position="425"/>
        <end position="505"/>
    </location>
</feature>
<dbReference type="Proteomes" id="UP001370490">
    <property type="component" value="Unassembled WGS sequence"/>
</dbReference>
<feature type="compositionally biased region" description="Basic and acidic residues" evidence="1">
    <location>
        <begin position="172"/>
        <end position="182"/>
    </location>
</feature>
<gene>
    <name evidence="2" type="ORF">RJ641_032783</name>
</gene>
<feature type="region of interest" description="Disordered" evidence="1">
    <location>
        <begin position="1126"/>
        <end position="1219"/>
    </location>
</feature>